<evidence type="ECO:0000313" key="2">
    <source>
        <dbReference type="EMBL" id="ATQ56630.1"/>
    </source>
</evidence>
<accession>A0A2D2C294</accession>
<reference evidence="2 3" key="1">
    <citation type="submission" date="2017-10" db="EMBL/GenBank/DDBJ databases">
        <title>Complete genome sequence of Paracoccus yeei TT13 isolated from human skin.</title>
        <authorList>
            <person name="Lee K."/>
            <person name="Lim J.Y."/>
            <person name="Hwang I."/>
        </authorList>
    </citation>
    <scope>NUCLEOTIDE SEQUENCE [LARGE SCALE GENOMIC DNA]</scope>
    <source>
        <strain evidence="2 3">TT13</strain>
    </source>
</reference>
<evidence type="ECO:0000313" key="3">
    <source>
        <dbReference type="Proteomes" id="UP000229314"/>
    </source>
</evidence>
<dbReference type="AlphaFoldDB" id="A0A2D2C294"/>
<organism evidence="2 3">
    <name type="scientific">Paracoccus yeei</name>
    <dbReference type="NCBI Taxonomy" id="147645"/>
    <lineage>
        <taxon>Bacteria</taxon>
        <taxon>Pseudomonadati</taxon>
        <taxon>Pseudomonadota</taxon>
        <taxon>Alphaproteobacteria</taxon>
        <taxon>Rhodobacterales</taxon>
        <taxon>Paracoccaceae</taxon>
        <taxon>Paracoccus</taxon>
    </lineage>
</organism>
<gene>
    <name evidence="1" type="ORF">PYTT13_02280</name>
    <name evidence="2" type="ORF">PYTT13_13065</name>
</gene>
<name>A0A2D2C294_9RHOB</name>
<dbReference type="EMBL" id="CP024422">
    <property type="protein sequence ID" value="ATQ54741.1"/>
    <property type="molecule type" value="Genomic_DNA"/>
</dbReference>
<protein>
    <recommendedName>
        <fullName evidence="4">DUF4376 domain-containing protein</fullName>
    </recommendedName>
</protein>
<sequence length="193" mass="21224">MTDYTVYSAQGAYVKSMEMPDMADAVLNTAPGEQLVEGLHFEQTYLKDGMVKDIPATAHPSWVFDIASEAWTDPRTEAEWTAELHARRAVASMSRIDFVLRCTSFGILTEAEGIEAASGGVPPAMQAIIDSRPAEEQFEAHVRWAAATVIDRTNPLIINMAAAVYIDEWTLDDVFGVTWPEPLASWPAGQLHP</sequence>
<dbReference type="RefSeq" id="WP_099648096.1">
    <property type="nucleotide sequence ID" value="NZ_CAJGAB010000096.1"/>
</dbReference>
<evidence type="ECO:0000313" key="1">
    <source>
        <dbReference type="EMBL" id="ATQ54741.1"/>
    </source>
</evidence>
<dbReference type="Proteomes" id="UP000229314">
    <property type="component" value="Chromosome"/>
</dbReference>
<dbReference type="GeneID" id="78898581"/>
<evidence type="ECO:0008006" key="4">
    <source>
        <dbReference type="Google" id="ProtNLM"/>
    </source>
</evidence>
<dbReference type="EMBL" id="CP024422">
    <property type="protein sequence ID" value="ATQ56630.1"/>
    <property type="molecule type" value="Genomic_DNA"/>
</dbReference>
<proteinExistence type="predicted"/>